<evidence type="ECO:0000313" key="6">
    <source>
        <dbReference type="Proteomes" id="UP001158576"/>
    </source>
</evidence>
<feature type="domain" description="Homeobox" evidence="4">
    <location>
        <begin position="3"/>
        <end position="64"/>
    </location>
</feature>
<dbReference type="Gene3D" id="1.10.10.60">
    <property type="entry name" value="Homeodomain-like"/>
    <property type="match status" value="1"/>
</dbReference>
<dbReference type="CDD" id="cd00086">
    <property type="entry name" value="homeodomain"/>
    <property type="match status" value="1"/>
</dbReference>
<accession>A0ABN7SPL5</accession>
<name>A0ABN7SPL5_OIKDI</name>
<gene>
    <name evidence="5" type="ORF">OKIOD_LOCUS10738</name>
</gene>
<reference evidence="5 6" key="1">
    <citation type="submission" date="2021-04" db="EMBL/GenBank/DDBJ databases">
        <authorList>
            <person name="Bliznina A."/>
        </authorList>
    </citation>
    <scope>NUCLEOTIDE SEQUENCE [LARGE SCALE GENOMIC DNA]</scope>
</reference>
<evidence type="ECO:0000256" key="3">
    <source>
        <dbReference type="SAM" id="MobiDB-lite"/>
    </source>
</evidence>
<dbReference type="Proteomes" id="UP001158576">
    <property type="component" value="Chromosome 1"/>
</dbReference>
<feature type="compositionally biased region" description="Low complexity" evidence="3">
    <location>
        <begin position="73"/>
        <end position="88"/>
    </location>
</feature>
<dbReference type="InterPro" id="IPR009057">
    <property type="entry name" value="Homeodomain-like_sf"/>
</dbReference>
<dbReference type="Pfam" id="PF00046">
    <property type="entry name" value="Homeodomain"/>
    <property type="match status" value="1"/>
</dbReference>
<proteinExistence type="predicted"/>
<keyword evidence="1 2" id="KW-0371">Homeobox</keyword>
<evidence type="ECO:0000259" key="4">
    <source>
        <dbReference type="PROSITE" id="PS50071"/>
    </source>
</evidence>
<dbReference type="EMBL" id="OU015566">
    <property type="protein sequence ID" value="CAG5105263.1"/>
    <property type="molecule type" value="Genomic_DNA"/>
</dbReference>
<feature type="compositionally biased region" description="Basic residues" evidence="3">
    <location>
        <begin position="61"/>
        <end position="71"/>
    </location>
</feature>
<evidence type="ECO:0000256" key="1">
    <source>
        <dbReference type="PROSITE-ProRule" id="PRU00108"/>
    </source>
</evidence>
<comment type="subcellular location">
    <subcellularLocation>
        <location evidence="1 2">Nucleus</location>
    </subcellularLocation>
</comment>
<keyword evidence="1 2" id="KW-0539">Nucleus</keyword>
<keyword evidence="6" id="KW-1185">Reference proteome</keyword>
<protein>
    <submittedName>
        <fullName evidence="5">Oidioi.mRNA.OKI2018_I69.chr1.g1973.t1.cds</fullName>
    </submittedName>
</protein>
<keyword evidence="1 2" id="KW-0238">DNA-binding</keyword>
<dbReference type="SMART" id="SM00389">
    <property type="entry name" value="HOX"/>
    <property type="match status" value="1"/>
</dbReference>
<evidence type="ECO:0000256" key="2">
    <source>
        <dbReference type="RuleBase" id="RU000682"/>
    </source>
</evidence>
<organism evidence="5 6">
    <name type="scientific">Oikopleura dioica</name>
    <name type="common">Tunicate</name>
    <dbReference type="NCBI Taxonomy" id="34765"/>
    <lineage>
        <taxon>Eukaryota</taxon>
        <taxon>Metazoa</taxon>
        <taxon>Chordata</taxon>
        <taxon>Tunicata</taxon>
        <taxon>Appendicularia</taxon>
        <taxon>Copelata</taxon>
        <taxon>Oikopleuridae</taxon>
        <taxon>Oikopleura</taxon>
    </lineage>
</organism>
<dbReference type="SUPFAM" id="SSF46689">
    <property type="entry name" value="Homeodomain-like"/>
    <property type="match status" value="1"/>
</dbReference>
<evidence type="ECO:0000313" key="5">
    <source>
        <dbReference type="EMBL" id="CAG5105263.1"/>
    </source>
</evidence>
<dbReference type="PROSITE" id="PS50071">
    <property type="entry name" value="HOMEOBOX_2"/>
    <property type="match status" value="1"/>
</dbReference>
<feature type="region of interest" description="Disordered" evidence="3">
    <location>
        <begin position="61"/>
        <end position="108"/>
    </location>
</feature>
<dbReference type="InterPro" id="IPR001356">
    <property type="entry name" value="HD"/>
</dbReference>
<sequence>MSQTSVAFRTKFTPLEVEALNEIFENHKQYPNRKVMENTADLLDKPPQVIKNWFRNKRKSLHWRRTRRHHNQSSPSSSSLSPTTEQETPSPPPPASPKSNDVPDSPAFIKQEIQQPEEQEEIKQVEIIQPSSPFNSQFYADSLRINQTYYLQHFFFNTYFPITSASPVFFPISQ</sequence>
<feature type="DNA-binding region" description="Homeobox" evidence="1">
    <location>
        <begin position="5"/>
        <end position="65"/>
    </location>
</feature>